<dbReference type="AlphaFoldDB" id="A0A9D9N332"/>
<organism evidence="2 3">
    <name type="scientific">Candidatus Gallitreponema excrementavium</name>
    <dbReference type="NCBI Taxonomy" id="2840840"/>
    <lineage>
        <taxon>Bacteria</taxon>
        <taxon>Pseudomonadati</taxon>
        <taxon>Spirochaetota</taxon>
        <taxon>Spirochaetia</taxon>
        <taxon>Spirochaetales</taxon>
        <taxon>Candidatus Gallitreponema</taxon>
    </lineage>
</organism>
<protein>
    <submittedName>
        <fullName evidence="2">Uncharacterized protein</fullName>
    </submittedName>
</protein>
<reference evidence="2" key="1">
    <citation type="submission" date="2020-10" db="EMBL/GenBank/DDBJ databases">
        <authorList>
            <person name="Gilroy R."/>
        </authorList>
    </citation>
    <scope>NUCLEOTIDE SEQUENCE</scope>
    <source>
        <strain evidence="2">10532</strain>
    </source>
</reference>
<dbReference type="EMBL" id="JADIMM010000106">
    <property type="protein sequence ID" value="MBO8458358.1"/>
    <property type="molecule type" value="Genomic_DNA"/>
</dbReference>
<gene>
    <name evidence="2" type="ORF">IAA81_09075</name>
</gene>
<keyword evidence="1" id="KW-0732">Signal</keyword>
<accession>A0A9D9N332</accession>
<evidence type="ECO:0000313" key="2">
    <source>
        <dbReference type="EMBL" id="MBO8458358.1"/>
    </source>
</evidence>
<dbReference type="Proteomes" id="UP000823638">
    <property type="component" value="Unassembled WGS sequence"/>
</dbReference>
<feature type="chain" id="PRO_5039491533" evidence="1">
    <location>
        <begin position="21"/>
        <end position="401"/>
    </location>
</feature>
<reference evidence="2" key="2">
    <citation type="journal article" date="2021" name="PeerJ">
        <title>Extensive microbial diversity within the chicken gut microbiome revealed by metagenomics and culture.</title>
        <authorList>
            <person name="Gilroy R."/>
            <person name="Ravi A."/>
            <person name="Getino M."/>
            <person name="Pursley I."/>
            <person name="Horton D.L."/>
            <person name="Alikhan N.F."/>
            <person name="Baker D."/>
            <person name="Gharbi K."/>
            <person name="Hall N."/>
            <person name="Watson M."/>
            <person name="Adriaenssens E.M."/>
            <person name="Foster-Nyarko E."/>
            <person name="Jarju S."/>
            <person name="Secka A."/>
            <person name="Antonio M."/>
            <person name="Oren A."/>
            <person name="Chaudhuri R.R."/>
            <person name="La Ragione R."/>
            <person name="Hildebrand F."/>
            <person name="Pallen M.J."/>
        </authorList>
    </citation>
    <scope>NUCLEOTIDE SEQUENCE</scope>
    <source>
        <strain evidence="2">10532</strain>
    </source>
</reference>
<proteinExistence type="predicted"/>
<comment type="caution">
    <text evidence="2">The sequence shown here is derived from an EMBL/GenBank/DDBJ whole genome shotgun (WGS) entry which is preliminary data.</text>
</comment>
<evidence type="ECO:0000256" key="1">
    <source>
        <dbReference type="SAM" id="SignalP"/>
    </source>
</evidence>
<sequence length="401" mass="44401">MKKQFLWVLSLCFFAGLAYSQSPTNRVSYDLFRTDKDSFLDVNRYSEVQFGKRLFSAGFGSGNFGLDYAQFAGKYFIGTRFEGNIVNLDKVAVNEGKDRQNRLTSENELNVLFGFNDQNKNALRFTFAEDIDVDKTLVSADNTESKETTVNTLFLGLTWGNSSFLCGAAFRPWVTLADSVSFIKLSEKFGSDFASIVSDFSNLILFAGGAEWDLWTSENAVTTLILDNIFQVSVPGKYKASGKNGDTEINLEWVTKPKNISDQFHFAVRDIRPIIGNLTLASQAGLEFSYGVSNTGSDVEVLKDNSSISLQPYGCIALQFSPVVDKLMGTLGLNCFVLQWTRNDSGGNVTEELESVNITFSGGLNFKLTPNLEMDTAIVVDGGLESSNSISNWNFAFTYKY</sequence>
<name>A0A9D9N332_9SPIR</name>
<evidence type="ECO:0000313" key="3">
    <source>
        <dbReference type="Proteomes" id="UP000823638"/>
    </source>
</evidence>
<feature type="signal peptide" evidence="1">
    <location>
        <begin position="1"/>
        <end position="20"/>
    </location>
</feature>